<proteinExistence type="predicted"/>
<protein>
    <submittedName>
        <fullName evidence="3">Flp pilus assembly protein TadG</fullName>
    </submittedName>
</protein>
<accession>A0A841SA86</accession>
<evidence type="ECO:0000259" key="2">
    <source>
        <dbReference type="Pfam" id="PF07811"/>
    </source>
</evidence>
<feature type="domain" description="TadE-like" evidence="2">
    <location>
        <begin position="16"/>
        <end position="58"/>
    </location>
</feature>
<organism evidence="3 4">
    <name type="scientific">Kribbella sandramycini</name>
    <dbReference type="NCBI Taxonomy" id="60450"/>
    <lineage>
        <taxon>Bacteria</taxon>
        <taxon>Bacillati</taxon>
        <taxon>Actinomycetota</taxon>
        <taxon>Actinomycetes</taxon>
        <taxon>Propionibacteriales</taxon>
        <taxon>Kribbellaceae</taxon>
        <taxon>Kribbella</taxon>
    </lineage>
</organism>
<keyword evidence="1" id="KW-0472">Membrane</keyword>
<keyword evidence="1" id="KW-0812">Transmembrane</keyword>
<dbReference type="EMBL" id="JACHKF010000001">
    <property type="protein sequence ID" value="MBB6566941.1"/>
    <property type="molecule type" value="Genomic_DNA"/>
</dbReference>
<evidence type="ECO:0000313" key="4">
    <source>
        <dbReference type="Proteomes" id="UP000553957"/>
    </source>
</evidence>
<sequence length="141" mass="14780">MRTTEWRLRRQRGDRGSMAVEIVLLAPLMVAFMMLVVAGGRYVAVRGDIEATTRDAVRAATLEKEEGDALAVVAEIAAASLQDVGACSGPELSGNFVSGGMLTVTISCEVSYDGLGLIGLPGSKTVTISSSAPIDTYRRTG</sequence>
<gene>
    <name evidence="3" type="ORF">HNR71_002578</name>
</gene>
<keyword evidence="1" id="KW-1133">Transmembrane helix</keyword>
<evidence type="ECO:0000313" key="3">
    <source>
        <dbReference type="EMBL" id="MBB6566941.1"/>
    </source>
</evidence>
<feature type="transmembrane region" description="Helical" evidence="1">
    <location>
        <begin position="20"/>
        <end position="44"/>
    </location>
</feature>
<reference evidence="3 4" key="1">
    <citation type="submission" date="2020-08" db="EMBL/GenBank/DDBJ databases">
        <title>Sequencing the genomes of 1000 actinobacteria strains.</title>
        <authorList>
            <person name="Klenk H.-P."/>
        </authorList>
    </citation>
    <scope>NUCLEOTIDE SEQUENCE [LARGE SCALE GENOMIC DNA]</scope>
    <source>
        <strain evidence="3 4">DSM 15626</strain>
    </source>
</reference>
<evidence type="ECO:0000256" key="1">
    <source>
        <dbReference type="SAM" id="Phobius"/>
    </source>
</evidence>
<comment type="caution">
    <text evidence="3">The sequence shown here is derived from an EMBL/GenBank/DDBJ whole genome shotgun (WGS) entry which is preliminary data.</text>
</comment>
<dbReference type="InterPro" id="IPR012495">
    <property type="entry name" value="TadE-like_dom"/>
</dbReference>
<dbReference type="AlphaFoldDB" id="A0A841SA86"/>
<dbReference type="Proteomes" id="UP000553957">
    <property type="component" value="Unassembled WGS sequence"/>
</dbReference>
<dbReference type="RefSeq" id="WP_337796880.1">
    <property type="nucleotide sequence ID" value="NZ_BAAAGT010000008.1"/>
</dbReference>
<dbReference type="Pfam" id="PF07811">
    <property type="entry name" value="TadE"/>
    <property type="match status" value="1"/>
</dbReference>
<name>A0A841SA86_9ACTN</name>